<dbReference type="Proteomes" id="UP001165060">
    <property type="component" value="Unassembled WGS sequence"/>
</dbReference>
<dbReference type="EMBL" id="BRYB01006254">
    <property type="protein sequence ID" value="GMI53434.1"/>
    <property type="molecule type" value="Genomic_DNA"/>
</dbReference>
<protein>
    <submittedName>
        <fullName evidence="1">Uncharacterized protein</fullName>
    </submittedName>
</protein>
<keyword evidence="2" id="KW-1185">Reference proteome</keyword>
<reference evidence="1 2" key="1">
    <citation type="journal article" date="2023" name="Commun. Biol.">
        <title>Genome analysis of Parmales, the sister group of diatoms, reveals the evolutionary specialization of diatoms from phago-mixotrophs to photoautotrophs.</title>
        <authorList>
            <person name="Ban H."/>
            <person name="Sato S."/>
            <person name="Yoshikawa S."/>
            <person name="Yamada K."/>
            <person name="Nakamura Y."/>
            <person name="Ichinomiya M."/>
            <person name="Sato N."/>
            <person name="Blanc-Mathieu R."/>
            <person name="Endo H."/>
            <person name="Kuwata A."/>
            <person name="Ogata H."/>
        </authorList>
    </citation>
    <scope>NUCLEOTIDE SEQUENCE [LARGE SCALE GENOMIC DNA]</scope>
</reference>
<organism evidence="1 2">
    <name type="scientific">Tetraparma gracilis</name>
    <dbReference type="NCBI Taxonomy" id="2962635"/>
    <lineage>
        <taxon>Eukaryota</taxon>
        <taxon>Sar</taxon>
        <taxon>Stramenopiles</taxon>
        <taxon>Ochrophyta</taxon>
        <taxon>Bolidophyceae</taxon>
        <taxon>Parmales</taxon>
        <taxon>Triparmaceae</taxon>
        <taxon>Tetraparma</taxon>
    </lineage>
</organism>
<gene>
    <name evidence="1" type="ORF">TeGR_g3568</name>
</gene>
<proteinExistence type="predicted"/>
<name>A0ABQ6NAZ3_9STRA</name>
<comment type="caution">
    <text evidence="1">The sequence shown here is derived from an EMBL/GenBank/DDBJ whole genome shotgun (WGS) entry which is preliminary data.</text>
</comment>
<evidence type="ECO:0000313" key="1">
    <source>
        <dbReference type="EMBL" id="GMI53434.1"/>
    </source>
</evidence>
<sequence>MRLGFVAEAETGTGASKYTITEAYAAVAVFDPTQCTVDEQGLTKGLRGGEIKVVTRTSCGTPLNGGSGHLGDLFFVHKDFDDKKKAGYQKSFGEGDWLDNEDGTYTASYAGPCDGLTDAQCKDWEGIYWVFMGEANLGHVSLIVGCDDC</sequence>
<accession>A0ABQ6NAZ3</accession>
<evidence type="ECO:0000313" key="2">
    <source>
        <dbReference type="Proteomes" id="UP001165060"/>
    </source>
</evidence>